<keyword evidence="2" id="KW-1185">Reference proteome</keyword>
<name>A0A1R1SNE5_9ACTN</name>
<accession>A0A1R1SNE5</accession>
<sequence>MAGVTGVVPLSCSGDMYKGVPIRMSVPVSGVASAARAIPKSMTSGPSGARMTFPGLRSRWVTCTAWMASSAWATPAISRRAASGGSGPCVVTAAASDRPGALARILRDVG</sequence>
<reference evidence="1 2" key="1">
    <citation type="submission" date="2013-05" db="EMBL/GenBank/DDBJ databases">
        <title>Genome sequence of Streptomyces sparsogenes DSM 40356.</title>
        <authorList>
            <person name="Coyne S."/>
            <person name="Seebeck F.P."/>
        </authorList>
    </citation>
    <scope>NUCLEOTIDE SEQUENCE [LARGE SCALE GENOMIC DNA]</scope>
    <source>
        <strain evidence="1 2">DSM 40356</strain>
    </source>
</reference>
<gene>
    <name evidence="1" type="ORF">SPAR_08851</name>
</gene>
<evidence type="ECO:0000313" key="1">
    <source>
        <dbReference type="EMBL" id="OMI39845.1"/>
    </source>
</evidence>
<protein>
    <recommendedName>
        <fullName evidence="3">ACT domain-containing protein</fullName>
    </recommendedName>
</protein>
<proteinExistence type="predicted"/>
<organism evidence="1 2">
    <name type="scientific">Streptomyces sparsogenes DSM 40356</name>
    <dbReference type="NCBI Taxonomy" id="1331668"/>
    <lineage>
        <taxon>Bacteria</taxon>
        <taxon>Bacillati</taxon>
        <taxon>Actinomycetota</taxon>
        <taxon>Actinomycetes</taxon>
        <taxon>Kitasatosporales</taxon>
        <taxon>Streptomycetaceae</taxon>
        <taxon>Streptomyces</taxon>
    </lineage>
</organism>
<dbReference type="EMBL" id="ASQP01000130">
    <property type="protein sequence ID" value="OMI39845.1"/>
    <property type="molecule type" value="Genomic_DNA"/>
</dbReference>
<dbReference type="AntiFam" id="ANF00109">
    <property type="entry name" value="Shadow ORF (opposite afsK)"/>
</dbReference>
<evidence type="ECO:0008006" key="3">
    <source>
        <dbReference type="Google" id="ProtNLM"/>
    </source>
</evidence>
<dbReference type="AlphaFoldDB" id="A0A1R1SNE5"/>
<comment type="caution">
    <text evidence="1">The sequence shown here is derived from an EMBL/GenBank/DDBJ whole genome shotgun (WGS) entry which is preliminary data.</text>
</comment>
<evidence type="ECO:0000313" key="2">
    <source>
        <dbReference type="Proteomes" id="UP000186168"/>
    </source>
</evidence>
<dbReference type="Proteomes" id="UP000186168">
    <property type="component" value="Unassembled WGS sequence"/>
</dbReference>